<dbReference type="PRINTS" id="PR00153">
    <property type="entry name" value="CSAPPISMRASE"/>
</dbReference>
<dbReference type="InterPro" id="IPR029000">
    <property type="entry name" value="Cyclophilin-like_dom_sf"/>
</dbReference>
<comment type="catalytic activity">
    <reaction evidence="1">
        <text>[protein]-peptidylproline (omega=180) = [protein]-peptidylproline (omega=0)</text>
        <dbReference type="Rhea" id="RHEA:16237"/>
        <dbReference type="Rhea" id="RHEA-COMP:10747"/>
        <dbReference type="Rhea" id="RHEA-COMP:10748"/>
        <dbReference type="ChEBI" id="CHEBI:83833"/>
        <dbReference type="ChEBI" id="CHEBI:83834"/>
        <dbReference type="EC" id="5.2.1.8"/>
    </reaction>
</comment>
<feature type="domain" description="PPIase cyclophilin-type" evidence="6">
    <location>
        <begin position="142"/>
        <end position="299"/>
    </location>
</feature>
<evidence type="ECO:0000256" key="4">
    <source>
        <dbReference type="ARBA" id="ARBA00023235"/>
    </source>
</evidence>
<dbReference type="InterPro" id="IPR020892">
    <property type="entry name" value="Cyclophilin-type_PPIase_CS"/>
</dbReference>
<sequence length="302" mass="32472">MQLRTRLILLAVAVFVAITFFFFDDTPEPQASGMRDSLDRDALYYDSNEQIDLLVNAGGSKSPPIQAIPTPSPASLDSLKDSPAVLEVAPTPKSASSTPGSRIRKPVPVPNSGNIPKPPPVAAPAAGPVAKPARDAFTSKVFFDITQDGNELGRIVIGLYGNIVPKTAENFRVLAIGSKGFGYQGTHFHRVIKEFMIQGGDFENGDGTGGHSIYEGRKFNDENFELKHLGPGYLSMANSGPNTNGAQFFITTVTTSWLDGRHVVFGKVVEGMDVVKKIELTETSGSRPDKEVVIRKSGELPL</sequence>
<evidence type="ECO:0000256" key="3">
    <source>
        <dbReference type="ARBA" id="ARBA00023110"/>
    </source>
</evidence>
<dbReference type="PROSITE" id="PS00170">
    <property type="entry name" value="CSA_PPIASE_1"/>
    <property type="match status" value="1"/>
</dbReference>
<dbReference type="Pfam" id="PF00160">
    <property type="entry name" value="Pro_isomerase"/>
    <property type="match status" value="1"/>
</dbReference>
<dbReference type="Proteomes" id="UP001648503">
    <property type="component" value="Unassembled WGS sequence"/>
</dbReference>
<evidence type="ECO:0000256" key="1">
    <source>
        <dbReference type="ARBA" id="ARBA00000971"/>
    </source>
</evidence>
<feature type="region of interest" description="Disordered" evidence="5">
    <location>
        <begin position="56"/>
        <end position="76"/>
    </location>
</feature>
<dbReference type="Gene3D" id="2.40.100.10">
    <property type="entry name" value="Cyclophilin-like"/>
    <property type="match status" value="1"/>
</dbReference>
<comment type="caution">
    <text evidence="7">The sequence shown here is derived from an EMBL/GenBank/DDBJ whole genome shotgun (WGS) entry which is preliminary data.</text>
</comment>
<dbReference type="PANTHER" id="PTHR11071:SF561">
    <property type="entry name" value="PEPTIDYL-PROLYL CIS-TRANS ISOMERASE D-RELATED"/>
    <property type="match status" value="1"/>
</dbReference>
<proteinExistence type="predicted"/>
<dbReference type="PROSITE" id="PS50072">
    <property type="entry name" value="CSA_PPIASE_2"/>
    <property type="match status" value="1"/>
</dbReference>
<keyword evidence="4" id="KW-0413">Isomerase</keyword>
<dbReference type="PANTHER" id="PTHR11071">
    <property type="entry name" value="PEPTIDYL-PROLYL CIS-TRANS ISOMERASE"/>
    <property type="match status" value="1"/>
</dbReference>
<dbReference type="SUPFAM" id="SSF50891">
    <property type="entry name" value="Cyclophilin-like"/>
    <property type="match status" value="1"/>
</dbReference>
<name>A0ABQ8EZR9_9FUNG</name>
<evidence type="ECO:0000256" key="2">
    <source>
        <dbReference type="ARBA" id="ARBA00013194"/>
    </source>
</evidence>
<keyword evidence="8" id="KW-1185">Reference proteome</keyword>
<evidence type="ECO:0000259" key="6">
    <source>
        <dbReference type="PROSITE" id="PS50072"/>
    </source>
</evidence>
<feature type="region of interest" description="Disordered" evidence="5">
    <location>
        <begin position="88"/>
        <end position="127"/>
    </location>
</feature>
<evidence type="ECO:0000313" key="8">
    <source>
        <dbReference type="Proteomes" id="UP001648503"/>
    </source>
</evidence>
<organism evidence="7 8">
    <name type="scientific">Batrachochytrium salamandrivorans</name>
    <dbReference type="NCBI Taxonomy" id="1357716"/>
    <lineage>
        <taxon>Eukaryota</taxon>
        <taxon>Fungi</taxon>
        <taxon>Fungi incertae sedis</taxon>
        <taxon>Chytridiomycota</taxon>
        <taxon>Chytridiomycota incertae sedis</taxon>
        <taxon>Chytridiomycetes</taxon>
        <taxon>Rhizophydiales</taxon>
        <taxon>Rhizophydiales incertae sedis</taxon>
        <taxon>Batrachochytrium</taxon>
    </lineage>
</organism>
<dbReference type="EC" id="5.2.1.8" evidence="2"/>
<dbReference type="EMBL" id="JAFCIX010000453">
    <property type="protein sequence ID" value="KAH6589494.1"/>
    <property type="molecule type" value="Genomic_DNA"/>
</dbReference>
<keyword evidence="3" id="KW-0697">Rotamase</keyword>
<accession>A0ABQ8EZR9</accession>
<evidence type="ECO:0000313" key="7">
    <source>
        <dbReference type="EMBL" id="KAH6589494.1"/>
    </source>
</evidence>
<dbReference type="InterPro" id="IPR002130">
    <property type="entry name" value="Cyclophilin-type_PPIase_dom"/>
</dbReference>
<gene>
    <name evidence="7" type="ORF">BASA50_010003</name>
</gene>
<reference evidence="7 8" key="1">
    <citation type="submission" date="2021-02" db="EMBL/GenBank/DDBJ databases">
        <title>Variation within the Batrachochytrium salamandrivorans European outbreak.</title>
        <authorList>
            <person name="Kelly M."/>
            <person name="Pasmans F."/>
            <person name="Shea T.P."/>
            <person name="Munoz J.F."/>
            <person name="Carranza S."/>
            <person name="Cuomo C.A."/>
            <person name="Martel A."/>
        </authorList>
    </citation>
    <scope>NUCLEOTIDE SEQUENCE [LARGE SCALE GENOMIC DNA]</scope>
    <source>
        <strain evidence="7 8">AMFP18/2</strain>
    </source>
</reference>
<protein>
    <recommendedName>
        <fullName evidence="2">peptidylprolyl isomerase</fullName>
        <ecNumber evidence="2">5.2.1.8</ecNumber>
    </recommendedName>
</protein>
<evidence type="ECO:0000256" key="5">
    <source>
        <dbReference type="SAM" id="MobiDB-lite"/>
    </source>
</evidence>